<dbReference type="SMART" id="SM00363">
    <property type="entry name" value="S4"/>
    <property type="match status" value="1"/>
</dbReference>
<dbReference type="GO" id="GO:0019843">
    <property type="term" value="F:rRNA binding"/>
    <property type="evidence" value="ECO:0007669"/>
    <property type="project" value="UniProtKB-UniRule"/>
</dbReference>
<evidence type="ECO:0000256" key="8">
    <source>
        <dbReference type="RuleBase" id="RU003699"/>
    </source>
</evidence>
<comment type="subunit">
    <text evidence="7">Part of the 30S ribosomal subunit. Contacts protein S5. The interaction surface between S4 and S5 is involved in control of translational fidelity.</text>
</comment>
<evidence type="ECO:0000313" key="11">
    <source>
        <dbReference type="EMBL" id="MSU06633.1"/>
    </source>
</evidence>
<dbReference type="Pfam" id="PF01479">
    <property type="entry name" value="S4"/>
    <property type="match status" value="1"/>
</dbReference>
<dbReference type="InterPro" id="IPR002942">
    <property type="entry name" value="S4_RNA-bd"/>
</dbReference>
<dbReference type="Gene3D" id="3.10.290.10">
    <property type="entry name" value="RNA-binding S4 domain"/>
    <property type="match status" value="1"/>
</dbReference>
<dbReference type="PANTHER" id="PTHR11831">
    <property type="entry name" value="30S 40S RIBOSOMAL PROTEIN"/>
    <property type="match status" value="1"/>
</dbReference>
<feature type="domain" description="RNA-binding S4" evidence="9">
    <location>
        <begin position="88"/>
        <end position="146"/>
    </location>
</feature>
<keyword evidence="2 7" id="KW-0699">rRNA-binding</keyword>
<dbReference type="PROSITE" id="PS00632">
    <property type="entry name" value="RIBOSOMAL_S4"/>
    <property type="match status" value="1"/>
</dbReference>
<dbReference type="InterPro" id="IPR001912">
    <property type="entry name" value="Ribosomal_uS4_N"/>
</dbReference>
<keyword evidence="12" id="KW-1185">Reference proteome</keyword>
<organism evidence="11 12">
    <name type="scientific">Bullifex porci</name>
    <dbReference type="NCBI Taxonomy" id="2606638"/>
    <lineage>
        <taxon>Bacteria</taxon>
        <taxon>Pseudomonadati</taxon>
        <taxon>Spirochaetota</taxon>
        <taxon>Spirochaetia</taxon>
        <taxon>Spirochaetales</taxon>
        <taxon>Spirochaetaceae</taxon>
        <taxon>Bullifex</taxon>
    </lineage>
</organism>
<gene>
    <name evidence="7 11" type="primary">rpsD</name>
    <name evidence="11" type="ORF">FYJ80_07570</name>
</gene>
<evidence type="ECO:0000256" key="2">
    <source>
        <dbReference type="ARBA" id="ARBA00022730"/>
    </source>
</evidence>
<sequence>MARNMAPRFKQCRRLGVNVCGHPKAMKRAGSPAFAKRKKPTEYSKQLTEKQKLKAYYGVLERQLHHYYEKALKSDMMTGDALVIQLERRLDNAVYRIGFGNSIRLARQLVSHGHILVNGKKVDIPSYELKVGDVVSLKESSRKNEHFRDCFLGHPNFNLPYFEKNEDEFSGKFTRLPERSEIPVEVNDQYVVEYYSK</sequence>
<keyword evidence="3 7" id="KW-0694">RNA-binding</keyword>
<evidence type="ECO:0000256" key="7">
    <source>
        <dbReference type="HAMAP-Rule" id="MF_01306"/>
    </source>
</evidence>
<dbReference type="SMART" id="SM01390">
    <property type="entry name" value="Ribosomal_S4"/>
    <property type="match status" value="1"/>
</dbReference>
<comment type="function">
    <text evidence="7">With S5 and S12 plays an important role in translational accuracy.</text>
</comment>
<evidence type="ECO:0000256" key="1">
    <source>
        <dbReference type="ARBA" id="ARBA00007465"/>
    </source>
</evidence>
<dbReference type="RefSeq" id="WP_154425627.1">
    <property type="nucleotide sequence ID" value="NZ_JAQYPZ010000237.1"/>
</dbReference>
<dbReference type="Gene3D" id="1.10.1050.10">
    <property type="entry name" value="Ribosomal Protein S4 Delta 41, Chain A, domain 1"/>
    <property type="match status" value="1"/>
</dbReference>
<dbReference type="InterPro" id="IPR036986">
    <property type="entry name" value="S4_RNA-bd_sf"/>
</dbReference>
<dbReference type="SUPFAM" id="SSF55174">
    <property type="entry name" value="Alpha-L RNA-binding motif"/>
    <property type="match status" value="1"/>
</dbReference>
<feature type="domain" description="Small ribosomal subunit protein uS4 N-terminal" evidence="10">
    <location>
        <begin position="3"/>
        <end position="87"/>
    </location>
</feature>
<dbReference type="PANTHER" id="PTHR11831:SF4">
    <property type="entry name" value="SMALL RIBOSOMAL SUBUNIT PROTEIN US4M"/>
    <property type="match status" value="1"/>
</dbReference>
<dbReference type="PROSITE" id="PS50889">
    <property type="entry name" value="S4"/>
    <property type="match status" value="1"/>
</dbReference>
<dbReference type="HAMAP" id="MF_01306_B">
    <property type="entry name" value="Ribosomal_uS4_B"/>
    <property type="match status" value="1"/>
</dbReference>
<evidence type="ECO:0000256" key="3">
    <source>
        <dbReference type="ARBA" id="ARBA00022884"/>
    </source>
</evidence>
<evidence type="ECO:0000313" key="12">
    <source>
        <dbReference type="Proteomes" id="UP000460549"/>
    </source>
</evidence>
<reference evidence="11 12" key="1">
    <citation type="submission" date="2019-08" db="EMBL/GenBank/DDBJ databases">
        <title>In-depth cultivation of the pig gut microbiome towards novel bacterial diversity and tailored functional studies.</title>
        <authorList>
            <person name="Wylensek D."/>
            <person name="Hitch T.C.A."/>
            <person name="Clavel T."/>
        </authorList>
    </citation>
    <scope>NUCLEOTIDE SEQUENCE [LARGE SCALE GENOMIC DNA]</scope>
    <source>
        <strain evidence="11 12">NM-380-WT-3C1</strain>
    </source>
</reference>
<dbReference type="AlphaFoldDB" id="A0A7X2PDX9"/>
<dbReference type="CDD" id="cd00165">
    <property type="entry name" value="S4"/>
    <property type="match status" value="1"/>
</dbReference>
<evidence type="ECO:0000259" key="9">
    <source>
        <dbReference type="SMART" id="SM00363"/>
    </source>
</evidence>
<evidence type="ECO:0000256" key="5">
    <source>
        <dbReference type="ARBA" id="ARBA00023274"/>
    </source>
</evidence>
<dbReference type="Proteomes" id="UP000460549">
    <property type="component" value="Unassembled WGS sequence"/>
</dbReference>
<evidence type="ECO:0000259" key="10">
    <source>
        <dbReference type="SMART" id="SM01390"/>
    </source>
</evidence>
<name>A0A7X2PDX9_9SPIO</name>
<dbReference type="NCBIfam" id="TIGR01017">
    <property type="entry name" value="rpsD_bact"/>
    <property type="match status" value="1"/>
</dbReference>
<dbReference type="FunFam" id="3.10.290.10:FF:000001">
    <property type="entry name" value="30S ribosomal protein S4"/>
    <property type="match status" value="1"/>
</dbReference>
<evidence type="ECO:0000256" key="6">
    <source>
        <dbReference type="ARBA" id="ARBA00035254"/>
    </source>
</evidence>
<dbReference type="InterPro" id="IPR018079">
    <property type="entry name" value="Ribosomal_uS4_CS"/>
</dbReference>
<dbReference type="GO" id="GO:0015935">
    <property type="term" value="C:small ribosomal subunit"/>
    <property type="evidence" value="ECO:0007669"/>
    <property type="project" value="InterPro"/>
</dbReference>
<accession>A0A7X2PDX9</accession>
<dbReference type="InterPro" id="IPR022801">
    <property type="entry name" value="Ribosomal_uS4"/>
</dbReference>
<comment type="similarity">
    <text evidence="1 7 8">Belongs to the universal ribosomal protein uS4 family.</text>
</comment>
<dbReference type="GO" id="GO:0006412">
    <property type="term" value="P:translation"/>
    <property type="evidence" value="ECO:0007669"/>
    <property type="project" value="UniProtKB-UniRule"/>
</dbReference>
<comment type="function">
    <text evidence="7">One of the primary rRNA binding proteins, it binds directly to 16S rRNA where it nucleates assembly of the body of the 30S subunit.</text>
</comment>
<proteinExistence type="inferred from homology"/>
<comment type="caution">
    <text evidence="11">The sequence shown here is derived from an EMBL/GenBank/DDBJ whole genome shotgun (WGS) entry which is preliminary data.</text>
</comment>
<dbReference type="GO" id="GO:0042274">
    <property type="term" value="P:ribosomal small subunit biogenesis"/>
    <property type="evidence" value="ECO:0007669"/>
    <property type="project" value="TreeGrafter"/>
</dbReference>
<dbReference type="GO" id="GO:0003735">
    <property type="term" value="F:structural constituent of ribosome"/>
    <property type="evidence" value="ECO:0007669"/>
    <property type="project" value="InterPro"/>
</dbReference>
<dbReference type="InterPro" id="IPR005709">
    <property type="entry name" value="Ribosomal_uS4_bac-type"/>
</dbReference>
<dbReference type="NCBIfam" id="NF003717">
    <property type="entry name" value="PRK05327.1"/>
    <property type="match status" value="1"/>
</dbReference>
<evidence type="ECO:0000256" key="4">
    <source>
        <dbReference type="ARBA" id="ARBA00022980"/>
    </source>
</evidence>
<dbReference type="Pfam" id="PF00163">
    <property type="entry name" value="Ribosomal_S4"/>
    <property type="match status" value="1"/>
</dbReference>
<keyword evidence="4 7" id="KW-0689">Ribosomal protein</keyword>
<dbReference type="EMBL" id="VUNN01000014">
    <property type="protein sequence ID" value="MSU06633.1"/>
    <property type="molecule type" value="Genomic_DNA"/>
</dbReference>
<protein>
    <recommendedName>
        <fullName evidence="6 7">Small ribosomal subunit protein uS4</fullName>
    </recommendedName>
</protein>
<keyword evidence="5 7" id="KW-0687">Ribonucleoprotein</keyword>